<dbReference type="Pfam" id="PF00041">
    <property type="entry name" value="fn3"/>
    <property type="match status" value="4"/>
</dbReference>
<dbReference type="SMART" id="SM00408">
    <property type="entry name" value="IGc2"/>
    <property type="match status" value="3"/>
</dbReference>
<dbReference type="SUPFAM" id="SSF49265">
    <property type="entry name" value="Fibronectin type III"/>
    <property type="match status" value="4"/>
</dbReference>
<dbReference type="SUPFAM" id="SSF57414">
    <property type="entry name" value="Hairpin loop containing domain-like"/>
    <property type="match status" value="1"/>
</dbReference>
<evidence type="ECO:0000259" key="5">
    <source>
        <dbReference type="PROSITE" id="PS50853"/>
    </source>
</evidence>
<evidence type="ECO:0000256" key="2">
    <source>
        <dbReference type="SAM" id="Phobius"/>
    </source>
</evidence>
<dbReference type="InterPro" id="IPR003609">
    <property type="entry name" value="Pan_app"/>
</dbReference>
<dbReference type="InterPro" id="IPR003598">
    <property type="entry name" value="Ig_sub2"/>
</dbReference>
<name>A0A210QCM8_MIZYE</name>
<dbReference type="InterPro" id="IPR003599">
    <property type="entry name" value="Ig_sub"/>
</dbReference>
<dbReference type="InterPro" id="IPR013783">
    <property type="entry name" value="Ig-like_fold"/>
</dbReference>
<dbReference type="OrthoDB" id="5843172at2759"/>
<dbReference type="SMART" id="SM00409">
    <property type="entry name" value="IG"/>
    <property type="match status" value="3"/>
</dbReference>
<evidence type="ECO:0000256" key="1">
    <source>
        <dbReference type="ARBA" id="ARBA00022737"/>
    </source>
</evidence>
<evidence type="ECO:0000313" key="7">
    <source>
        <dbReference type="EMBL" id="OWF46465.1"/>
    </source>
</evidence>
<dbReference type="Pfam" id="PF07679">
    <property type="entry name" value="I-set"/>
    <property type="match status" value="1"/>
</dbReference>
<dbReference type="SUPFAM" id="SSF48726">
    <property type="entry name" value="Immunoglobulin"/>
    <property type="match status" value="1"/>
</dbReference>
<dbReference type="InterPro" id="IPR050964">
    <property type="entry name" value="Striated_Muscle_Regulatory"/>
</dbReference>
<feature type="domain" description="Fibronectin type-III" evidence="5">
    <location>
        <begin position="678"/>
        <end position="767"/>
    </location>
</feature>
<dbReference type="Proteomes" id="UP000242188">
    <property type="component" value="Unassembled WGS sequence"/>
</dbReference>
<evidence type="ECO:0000256" key="3">
    <source>
        <dbReference type="SAM" id="SignalP"/>
    </source>
</evidence>
<keyword evidence="2" id="KW-0812">Transmembrane</keyword>
<dbReference type="CDD" id="cd00063">
    <property type="entry name" value="FN3"/>
    <property type="match status" value="5"/>
</dbReference>
<dbReference type="STRING" id="6573.A0A210QCM8"/>
<feature type="transmembrane region" description="Helical" evidence="2">
    <location>
        <begin position="1547"/>
        <end position="1571"/>
    </location>
</feature>
<dbReference type="PANTHER" id="PTHR13817:SF155">
    <property type="entry name" value="IG-LIKE AND FIBRONECTIN TYPE-III DOMAIN-CONTAINING PROTEIN C25G4.10"/>
    <property type="match status" value="1"/>
</dbReference>
<sequence length="1651" mass="181174">MKMEFSTVLLLVFICNFDLLVGQQQSQIDQTSPMNHQANVGNTVRMECKVKNIGSSTVTWTFVNHNVLISSGYEVFIEKGITETRYSVQRPADSGPYSFFTLVIAGLQEEDQGHYKCAIKGTEISSVHNLNITEAAPPPVIPNVSQNFNFTDCCVTEGVSATCMPACTPYSVSVGFDAVTACDADLLKILKCASEGKNHAGCCKRRLVPNKCLDLCLGQVPANADESYNSCLNHIMDMFACVEQGRVLLPSPPASVSAVANSQYNSILVSWQQPLDNSDLVTFYRIHFKVSMSDTYFSTPLIDRHDVLFSVSNLLPNTEYVMYMTAITDHGSSQPSEFVYSTTKYAVSSLTKNETIYECCGRRAVDPECQTLLCKVDVMSQLDPDVVIGKCSSDFNHILACYAGERDQSACCGRMNVPEHCFSFCGGGDIVFSWNITQCIMRMGVIDGCIEEGRDIIPGAPVQFKLVTLEWNTAEFSWEKSGTAVPTMYDLFYRLTYPIGGTYTKLTVSGNTEAVISGLMGNTQYEAFLVARNENYTSLPTSKIGFLTYPRPISPPTPTPSTTPNLFYNFTACCSAKNMPQKCLALCDYDHYTGSINYGLALECSEHMLTLLICGSDGRNHESCCKTKGVLDMCLPLCSVTRFEDVPDSINNNPIMCSAFTLQIAQCYTQGIVSLPMAPESVRVLLTTAHSIQLSWDAPLRGPHPQNYTVLYQMEDSDKKEMQTAKKVPFNLVGLKAETRYIIQVVSVNENGTSVPSYVIMTATLPYYGDKTCVYVRYPNSTIRYEAARPSMASSTNTVQECESACNQTDTRAACVGYTYDTTDSGTCELFLTNDGAKVETKVGTDLYRKKCDDFGPSGNTTVNETVVTWANRTECCRGSNISSECESVCMMEAPVMSPLVCEMDFNKVLACVADGRDHSSCCKSNGVPTKCLGYCRGQALPQDAIGALCLSYVSEFVTCFSQGLMYLPGPPQLFKVVEKHSRHIFVAWSPPKENCDADCFYVLQYTKAGGSAVRKRYTETRVNITDLAPETQYTISVTAHNGNGSSLPAPQITVATYPAGFMDVSVNQIPPGVVDKGTTVQLVCDAYGTPTPTDVYWILNNKQTLNSRTITVVADEDSEGLYKCTASVPKLATSTKSLNLNVRYAPTMSGIKGDNVPDVDMGYNGKLRCTFRGFPTEVVWFKGDTQLTTNYRTGIYQHPNLETHELGAELEVMLVRDVDLGTYTCMGSNKFGSHNGTVHLKKAYVVPTPSPTIKPSPAANVSVCCQNRNVTGVCMDLCTYRIKLDLVINNPIKYTPCIEFFEDYVTCATDGKDHTKCCKKNGVSPFCQDFCGNVVPDIDDSTIYQCVDQVEPILNCIEEGLENIPSPPLNVVALLKGHVIEVNWDPPTDKNKVELYQVWYNYKYNMTDHHSVPNNTYTWSLQHAEITSYRFWVIAKNKAGQSLPGYGKNLTIAGIPPSMPLAFSGTLKNYNQIVLTWTAPDKGPVQDYTVYFSTNGASNMKTTTDTTLTLTGLNYDSLYDIKVAANNHFGRAPKVTAAGQKGGPNAGVVVGVIIVILVVVTAVVLGVLFIRKRGGLKGFSRPDSVAFENPHYGMPGSSGQVQISGLPERSPDAGEQTNFDYCPLKEDTDMDPYNSAATLNVDQVGLTMNH</sequence>
<keyword evidence="3" id="KW-0732">Signal</keyword>
<feature type="domain" description="Apple" evidence="6">
    <location>
        <begin position="773"/>
        <end position="852"/>
    </location>
</feature>
<dbReference type="Pfam" id="PF13895">
    <property type="entry name" value="Ig_2"/>
    <property type="match status" value="1"/>
</dbReference>
<gene>
    <name evidence="7" type="ORF">KP79_PYT05211</name>
</gene>
<dbReference type="SMART" id="SM00473">
    <property type="entry name" value="PAN_AP"/>
    <property type="match status" value="1"/>
</dbReference>
<dbReference type="Gene3D" id="3.50.4.10">
    <property type="entry name" value="Hepatocyte Growth Factor"/>
    <property type="match status" value="1"/>
</dbReference>
<keyword evidence="8" id="KW-1185">Reference proteome</keyword>
<feature type="signal peptide" evidence="3">
    <location>
        <begin position="1"/>
        <end position="22"/>
    </location>
</feature>
<evidence type="ECO:0000259" key="4">
    <source>
        <dbReference type="PROSITE" id="PS50835"/>
    </source>
</evidence>
<feature type="domain" description="Ig-like" evidence="4">
    <location>
        <begin position="1051"/>
        <end position="1142"/>
    </location>
</feature>
<dbReference type="PROSITE" id="PS50835">
    <property type="entry name" value="IG_LIKE"/>
    <property type="match status" value="3"/>
</dbReference>
<dbReference type="SMART" id="SM00060">
    <property type="entry name" value="FN3"/>
    <property type="match status" value="6"/>
</dbReference>
<proteinExistence type="predicted"/>
<protein>
    <submittedName>
        <fullName evidence="7">Ig-like and fibronectin type-III domain-containing protein C25G4.10</fullName>
    </submittedName>
</protein>
<dbReference type="InterPro" id="IPR003961">
    <property type="entry name" value="FN3_dom"/>
</dbReference>
<dbReference type="PROSITE" id="PS50948">
    <property type="entry name" value="PAN"/>
    <property type="match status" value="1"/>
</dbReference>
<evidence type="ECO:0000259" key="6">
    <source>
        <dbReference type="PROSITE" id="PS50948"/>
    </source>
</evidence>
<dbReference type="PROSITE" id="PS50853">
    <property type="entry name" value="FN3"/>
    <property type="match status" value="5"/>
</dbReference>
<comment type="caution">
    <text evidence="7">The sequence shown here is derived from an EMBL/GenBank/DDBJ whole genome shotgun (WGS) entry which is preliminary data.</text>
</comment>
<feature type="domain" description="Fibronectin type-III" evidence="5">
    <location>
        <begin position="971"/>
        <end position="1060"/>
    </location>
</feature>
<feature type="domain" description="Fibronectin type-III" evidence="5">
    <location>
        <begin position="252"/>
        <end position="346"/>
    </location>
</feature>
<evidence type="ECO:0000313" key="8">
    <source>
        <dbReference type="Proteomes" id="UP000242188"/>
    </source>
</evidence>
<dbReference type="InterPro" id="IPR013106">
    <property type="entry name" value="Ig_V-set"/>
</dbReference>
<accession>A0A210QCM8</accession>
<reference evidence="7 8" key="1">
    <citation type="journal article" date="2017" name="Nat. Ecol. Evol.">
        <title>Scallop genome provides insights into evolution of bilaterian karyotype and development.</title>
        <authorList>
            <person name="Wang S."/>
            <person name="Zhang J."/>
            <person name="Jiao W."/>
            <person name="Li J."/>
            <person name="Xun X."/>
            <person name="Sun Y."/>
            <person name="Guo X."/>
            <person name="Huan P."/>
            <person name="Dong B."/>
            <person name="Zhang L."/>
            <person name="Hu X."/>
            <person name="Sun X."/>
            <person name="Wang J."/>
            <person name="Zhao C."/>
            <person name="Wang Y."/>
            <person name="Wang D."/>
            <person name="Huang X."/>
            <person name="Wang R."/>
            <person name="Lv J."/>
            <person name="Li Y."/>
            <person name="Zhang Z."/>
            <person name="Liu B."/>
            <person name="Lu W."/>
            <person name="Hui Y."/>
            <person name="Liang J."/>
            <person name="Zhou Z."/>
            <person name="Hou R."/>
            <person name="Li X."/>
            <person name="Liu Y."/>
            <person name="Li H."/>
            <person name="Ning X."/>
            <person name="Lin Y."/>
            <person name="Zhao L."/>
            <person name="Xing Q."/>
            <person name="Dou J."/>
            <person name="Li Y."/>
            <person name="Mao J."/>
            <person name="Guo H."/>
            <person name="Dou H."/>
            <person name="Li T."/>
            <person name="Mu C."/>
            <person name="Jiang W."/>
            <person name="Fu Q."/>
            <person name="Fu X."/>
            <person name="Miao Y."/>
            <person name="Liu J."/>
            <person name="Yu Q."/>
            <person name="Li R."/>
            <person name="Liao H."/>
            <person name="Li X."/>
            <person name="Kong Y."/>
            <person name="Jiang Z."/>
            <person name="Chourrout D."/>
            <person name="Li R."/>
            <person name="Bao Z."/>
        </authorList>
    </citation>
    <scope>NUCLEOTIDE SEQUENCE [LARGE SCALE GENOMIC DNA]</scope>
    <source>
        <strain evidence="7 8">PY_sf001</strain>
    </source>
</reference>
<feature type="domain" description="Ig-like" evidence="4">
    <location>
        <begin position="26"/>
        <end position="133"/>
    </location>
</feature>
<dbReference type="PANTHER" id="PTHR13817">
    <property type="entry name" value="TITIN"/>
    <property type="match status" value="1"/>
</dbReference>
<dbReference type="InterPro" id="IPR036179">
    <property type="entry name" value="Ig-like_dom_sf"/>
</dbReference>
<dbReference type="InterPro" id="IPR013098">
    <property type="entry name" value="Ig_I-set"/>
</dbReference>
<feature type="chain" id="PRO_5012962155" evidence="3">
    <location>
        <begin position="23"/>
        <end position="1651"/>
    </location>
</feature>
<dbReference type="Pfam" id="PF07686">
    <property type="entry name" value="V-set"/>
    <property type="match status" value="1"/>
</dbReference>
<dbReference type="InterPro" id="IPR036116">
    <property type="entry name" value="FN3_sf"/>
</dbReference>
<dbReference type="InterPro" id="IPR002602">
    <property type="entry name" value="DB"/>
</dbReference>
<feature type="domain" description="Ig-like" evidence="4">
    <location>
        <begin position="1147"/>
        <end position="1242"/>
    </location>
</feature>
<feature type="domain" description="Fibronectin type-III" evidence="5">
    <location>
        <begin position="458"/>
        <end position="551"/>
    </location>
</feature>
<dbReference type="EMBL" id="NEDP02004182">
    <property type="protein sequence ID" value="OWF46465.1"/>
    <property type="molecule type" value="Genomic_DNA"/>
</dbReference>
<dbReference type="InterPro" id="IPR007110">
    <property type="entry name" value="Ig-like_dom"/>
</dbReference>
<keyword evidence="1" id="KW-0677">Repeat</keyword>
<organism evidence="7 8">
    <name type="scientific">Mizuhopecten yessoensis</name>
    <name type="common">Japanese scallop</name>
    <name type="synonym">Patinopecten yessoensis</name>
    <dbReference type="NCBI Taxonomy" id="6573"/>
    <lineage>
        <taxon>Eukaryota</taxon>
        <taxon>Metazoa</taxon>
        <taxon>Spiralia</taxon>
        <taxon>Lophotrochozoa</taxon>
        <taxon>Mollusca</taxon>
        <taxon>Bivalvia</taxon>
        <taxon>Autobranchia</taxon>
        <taxon>Pteriomorphia</taxon>
        <taxon>Pectinida</taxon>
        <taxon>Pectinoidea</taxon>
        <taxon>Pectinidae</taxon>
        <taxon>Mizuhopecten</taxon>
    </lineage>
</organism>
<dbReference type="Pfam" id="PF01682">
    <property type="entry name" value="DB"/>
    <property type="match status" value="5"/>
</dbReference>
<dbReference type="Gene3D" id="2.60.40.10">
    <property type="entry name" value="Immunoglobulins"/>
    <property type="match status" value="9"/>
</dbReference>
<keyword evidence="2" id="KW-0472">Membrane</keyword>
<feature type="domain" description="Fibronectin type-III" evidence="5">
    <location>
        <begin position="1457"/>
        <end position="1546"/>
    </location>
</feature>
<keyword evidence="2" id="KW-1133">Transmembrane helix</keyword>